<dbReference type="EC" id="3.1.4.-" evidence="3"/>
<protein>
    <submittedName>
        <fullName evidence="3">Cyclic-di-AMP phosphodiesterase PgpH</fullName>
        <ecNumber evidence="3">3.1.4.-</ecNumber>
    </submittedName>
</protein>
<keyword evidence="1" id="KW-0812">Transmembrane</keyword>
<accession>A0A644ZT32</accession>
<feature type="transmembrane region" description="Helical" evidence="1">
    <location>
        <begin position="392"/>
        <end position="414"/>
    </location>
</feature>
<feature type="domain" description="HD" evidence="2">
    <location>
        <begin position="481"/>
        <end position="628"/>
    </location>
</feature>
<dbReference type="AlphaFoldDB" id="A0A644ZT32"/>
<dbReference type="SUPFAM" id="SSF109604">
    <property type="entry name" value="HD-domain/PDEase-like"/>
    <property type="match status" value="1"/>
</dbReference>
<reference evidence="3" key="1">
    <citation type="submission" date="2019-08" db="EMBL/GenBank/DDBJ databases">
        <authorList>
            <person name="Kucharzyk K."/>
            <person name="Murdoch R.W."/>
            <person name="Higgins S."/>
            <person name="Loffler F."/>
        </authorList>
    </citation>
    <scope>NUCLEOTIDE SEQUENCE</scope>
</reference>
<keyword evidence="1" id="KW-1133">Transmembrane helix</keyword>
<evidence type="ECO:0000313" key="3">
    <source>
        <dbReference type="EMBL" id="MPM43906.1"/>
    </source>
</evidence>
<dbReference type="SMART" id="SM00471">
    <property type="entry name" value="HDc"/>
    <property type="match status" value="1"/>
</dbReference>
<evidence type="ECO:0000256" key="1">
    <source>
        <dbReference type="SAM" id="Phobius"/>
    </source>
</evidence>
<gene>
    <name evidence="3" type="primary">pgpH_7</name>
    <name evidence="3" type="ORF">SDC9_90584</name>
</gene>
<dbReference type="Gene3D" id="1.10.3210.10">
    <property type="entry name" value="Hypothetical protein af1432"/>
    <property type="match status" value="1"/>
</dbReference>
<keyword evidence="1" id="KW-0472">Membrane</keyword>
<comment type="caution">
    <text evidence="3">The sequence shown here is derived from an EMBL/GenBank/DDBJ whole genome shotgun (WGS) entry which is preliminary data.</text>
</comment>
<dbReference type="Pfam" id="PF07697">
    <property type="entry name" value="7TMR-HDED"/>
    <property type="match status" value="1"/>
</dbReference>
<dbReference type="InterPro" id="IPR006675">
    <property type="entry name" value="HDIG_dom"/>
</dbReference>
<keyword evidence="3" id="KW-0378">Hydrolase</keyword>
<proteinExistence type="predicted"/>
<dbReference type="InterPro" id="IPR006674">
    <property type="entry name" value="HD_domain"/>
</dbReference>
<dbReference type="GO" id="GO:0016787">
    <property type="term" value="F:hydrolase activity"/>
    <property type="evidence" value="ECO:0007669"/>
    <property type="project" value="UniProtKB-KW"/>
</dbReference>
<dbReference type="InterPro" id="IPR003607">
    <property type="entry name" value="HD/PDEase_dom"/>
</dbReference>
<dbReference type="Pfam" id="PF07698">
    <property type="entry name" value="7TM-7TMR_HD"/>
    <property type="match status" value="1"/>
</dbReference>
<feature type="transmembrane region" description="Helical" evidence="1">
    <location>
        <begin position="332"/>
        <end position="363"/>
    </location>
</feature>
<organism evidence="3">
    <name type="scientific">bioreactor metagenome</name>
    <dbReference type="NCBI Taxonomy" id="1076179"/>
    <lineage>
        <taxon>unclassified sequences</taxon>
        <taxon>metagenomes</taxon>
        <taxon>ecological metagenomes</taxon>
    </lineage>
</organism>
<name>A0A644ZT32_9ZZZZ</name>
<dbReference type="PANTHER" id="PTHR36442">
    <property type="entry name" value="CYCLIC-DI-AMP PHOSPHODIESTERASE PGPH"/>
    <property type="match status" value="1"/>
</dbReference>
<sequence length="698" mass="77183">MTTLLKNPFQSKASRTFYRAVLLAASILLAFAALVLPLALRPSEYLIQTGAVAGYDITAPYSAQFTSDVLTAQAKRNAAAAVSPVYLPSDPSITRTQIDNLHIVLNYIASVRSDSLASLDQKLQDLGNINSVILSTSTANLLVQLSDTRWESIQQESILILEQIMRKNIRDYQISENKSAVPNLIDLTYSEEEASAIEELVDPFIVANSLYSEDQTQQAQDLAASSVKEISTSYIEGQAIVLRGQIITAEQYEALQFFGFIKPENRFKEVLATGLLVLLLAGYVVIYFTRRRISLVDDLRSLTLIAISFLIFLFAARAVIPNRTILPYLFPIPAFALILATLFNLETAIIFSLVLSITAAFGLSSSSELTVFYMITSLIGALLLGKGKRVSAFFWAGVWLSIAGSIIILSFRLIDNSTDWVGIFTLVGVTFLNGLSSASLALLIQYIASQLLGIATPLHLLEISRPDHPLLQYMLVNAPGTYQHSLQVSNLAEQAAKAIGADQLITRVGALFHDCGKAVNAPFFVENQLPGKLDSHENMDPAMAAQTIIRHVEDGVKFANKYHLPPRLIDFIREHHGTAITRYQYCRALEVTNNDESKLKLTQFQYPGPRPRSRETAILMLADGCEARARAELPATDADLRELIRKVIDKCIKDDQLSDSTLTLRDLSMIEDVFFVTLQNTHHPRLKYPEPQPTPGSK</sequence>
<feature type="transmembrane region" description="Helical" evidence="1">
    <location>
        <begin position="20"/>
        <end position="40"/>
    </location>
</feature>
<dbReference type="InterPro" id="IPR011621">
    <property type="entry name" value="Metal-dep_PHydrolase_7TM_intra"/>
</dbReference>
<feature type="transmembrane region" description="Helical" evidence="1">
    <location>
        <begin position="270"/>
        <end position="289"/>
    </location>
</feature>
<dbReference type="InterPro" id="IPR011624">
    <property type="entry name" value="Metal-dep_PHydrolase_7TM_extra"/>
</dbReference>
<feature type="transmembrane region" description="Helical" evidence="1">
    <location>
        <begin position="420"/>
        <end position="444"/>
    </location>
</feature>
<feature type="transmembrane region" description="Helical" evidence="1">
    <location>
        <begin position="301"/>
        <end position="320"/>
    </location>
</feature>
<dbReference type="PROSITE" id="PS51831">
    <property type="entry name" value="HD"/>
    <property type="match status" value="1"/>
</dbReference>
<dbReference type="PANTHER" id="PTHR36442:SF1">
    <property type="entry name" value="CYCLIC-DI-AMP PHOSPHODIESTERASE PGPH"/>
    <property type="match status" value="1"/>
</dbReference>
<evidence type="ECO:0000259" key="2">
    <source>
        <dbReference type="PROSITE" id="PS51831"/>
    </source>
</evidence>
<dbReference type="Pfam" id="PF01966">
    <property type="entry name" value="HD"/>
    <property type="match status" value="1"/>
</dbReference>
<dbReference type="NCBIfam" id="TIGR00277">
    <property type="entry name" value="HDIG"/>
    <property type="match status" value="1"/>
</dbReference>
<dbReference type="CDD" id="cd00077">
    <property type="entry name" value="HDc"/>
    <property type="match status" value="1"/>
</dbReference>
<dbReference type="EMBL" id="VSSQ01010280">
    <property type="protein sequence ID" value="MPM43906.1"/>
    <property type="molecule type" value="Genomic_DNA"/>
</dbReference>
<dbReference type="InterPro" id="IPR052722">
    <property type="entry name" value="PgpH_phosphodiesterase"/>
</dbReference>